<sequence length="41" mass="4668">MWHSGEPIVCDLMSQLSNSKSAFKQIHDGFMENLSLMVRLS</sequence>
<dbReference type="AlphaFoldDB" id="A0A183Q6H1"/>
<keyword evidence="2" id="KW-1185">Reference proteome</keyword>
<dbReference type="EMBL" id="UZAL01050308">
    <property type="protein sequence ID" value="VDP86706.1"/>
    <property type="molecule type" value="Genomic_DNA"/>
</dbReference>
<name>A0A183Q6H1_9TREM</name>
<evidence type="ECO:0000313" key="2">
    <source>
        <dbReference type="Proteomes" id="UP000269396"/>
    </source>
</evidence>
<proteinExistence type="predicted"/>
<gene>
    <name evidence="1" type="ORF">SMTD_LOCUS22207</name>
</gene>
<organism evidence="1 2">
    <name type="scientific">Schistosoma mattheei</name>
    <dbReference type="NCBI Taxonomy" id="31246"/>
    <lineage>
        <taxon>Eukaryota</taxon>
        <taxon>Metazoa</taxon>
        <taxon>Spiralia</taxon>
        <taxon>Lophotrochozoa</taxon>
        <taxon>Platyhelminthes</taxon>
        <taxon>Trematoda</taxon>
        <taxon>Digenea</taxon>
        <taxon>Strigeidida</taxon>
        <taxon>Schistosomatoidea</taxon>
        <taxon>Schistosomatidae</taxon>
        <taxon>Schistosoma</taxon>
    </lineage>
</organism>
<dbReference type="STRING" id="31246.A0A183Q6H1"/>
<protein>
    <submittedName>
        <fullName evidence="1">Uncharacterized protein</fullName>
    </submittedName>
</protein>
<accession>A0A183Q6H1</accession>
<evidence type="ECO:0000313" key="1">
    <source>
        <dbReference type="EMBL" id="VDP86706.1"/>
    </source>
</evidence>
<dbReference type="Proteomes" id="UP000269396">
    <property type="component" value="Unassembled WGS sequence"/>
</dbReference>
<reference evidence="1 2" key="1">
    <citation type="submission" date="2018-11" db="EMBL/GenBank/DDBJ databases">
        <authorList>
            <consortium name="Pathogen Informatics"/>
        </authorList>
    </citation>
    <scope>NUCLEOTIDE SEQUENCE [LARGE SCALE GENOMIC DNA]</scope>
    <source>
        <strain>Denwood</strain>
        <strain evidence="2">Zambia</strain>
    </source>
</reference>